<dbReference type="SUPFAM" id="SSF52833">
    <property type="entry name" value="Thioredoxin-like"/>
    <property type="match status" value="1"/>
</dbReference>
<name>A0A1E8PY52_9MYCO</name>
<dbReference type="InterPro" id="IPR008554">
    <property type="entry name" value="Glutaredoxin-like"/>
</dbReference>
<protein>
    <submittedName>
        <fullName evidence="1">Thioredoxin family protein</fullName>
    </submittedName>
</protein>
<dbReference type="InterPro" id="IPR036249">
    <property type="entry name" value="Thioredoxin-like_sf"/>
</dbReference>
<dbReference type="Gene3D" id="3.40.30.10">
    <property type="entry name" value="Glutaredoxin"/>
    <property type="match status" value="1"/>
</dbReference>
<dbReference type="AlphaFoldDB" id="A0A1E8PY52"/>
<reference evidence="1 2" key="1">
    <citation type="submission" date="2016-09" db="EMBL/GenBank/DDBJ databases">
        <title>genome sequence of Mycobacterium sp. 739 SCH.</title>
        <authorList>
            <person name="Greninger A.L."/>
            <person name="Qin X."/>
            <person name="Jerome K."/>
            <person name="Vora S."/>
            <person name="Quinn K."/>
        </authorList>
    </citation>
    <scope>NUCLEOTIDE SEQUENCE [LARGE SCALE GENOMIC DNA]</scope>
    <source>
        <strain evidence="1 2">SCH</strain>
    </source>
</reference>
<keyword evidence="2" id="KW-1185">Reference proteome</keyword>
<evidence type="ECO:0000313" key="1">
    <source>
        <dbReference type="EMBL" id="OFJ51121.1"/>
    </source>
</evidence>
<evidence type="ECO:0000313" key="2">
    <source>
        <dbReference type="Proteomes" id="UP000178953"/>
    </source>
</evidence>
<dbReference type="RefSeq" id="WP_070355648.1">
    <property type="nucleotide sequence ID" value="NZ_MCHX01000078.1"/>
</dbReference>
<dbReference type="Proteomes" id="UP000178953">
    <property type="component" value="Unassembled WGS sequence"/>
</dbReference>
<comment type="caution">
    <text evidence="1">The sequence shown here is derived from an EMBL/GenBank/DDBJ whole genome shotgun (WGS) entry which is preliminary data.</text>
</comment>
<sequence>MNAPVKVTLLTKSPCAYCDHTKAVLDRVGQDYPLQVTEIGLNTVDGEHLARKAGVMFAPGVLIDGEPFSYGRLSERKLRRTLRTRAASRTPD</sequence>
<accession>A0A1E8PY52</accession>
<organism evidence="1 2">
    <name type="scientific">Mycolicibacterium grossiae</name>
    <dbReference type="NCBI Taxonomy" id="1552759"/>
    <lineage>
        <taxon>Bacteria</taxon>
        <taxon>Bacillati</taxon>
        <taxon>Actinomycetota</taxon>
        <taxon>Actinomycetes</taxon>
        <taxon>Mycobacteriales</taxon>
        <taxon>Mycobacteriaceae</taxon>
        <taxon>Mycolicibacterium</taxon>
    </lineage>
</organism>
<dbReference type="EMBL" id="MCHX01000078">
    <property type="protein sequence ID" value="OFJ51121.1"/>
    <property type="molecule type" value="Genomic_DNA"/>
</dbReference>
<gene>
    <name evidence="1" type="ORF">BEL07_24425</name>
</gene>
<proteinExistence type="predicted"/>
<dbReference type="Pfam" id="PF05768">
    <property type="entry name" value="Glrx-like"/>
    <property type="match status" value="1"/>
</dbReference>